<keyword evidence="4" id="KW-0067">ATP-binding</keyword>
<dbReference type="GO" id="GO:0004674">
    <property type="term" value="F:protein serine/threonine kinase activity"/>
    <property type="evidence" value="ECO:0007669"/>
    <property type="project" value="TreeGrafter"/>
</dbReference>
<dbReference type="Proteomes" id="UP000789572">
    <property type="component" value="Unassembled WGS sequence"/>
</dbReference>
<evidence type="ECO:0000313" key="7">
    <source>
        <dbReference type="Proteomes" id="UP000789572"/>
    </source>
</evidence>
<keyword evidence="7" id="KW-1185">Reference proteome</keyword>
<evidence type="ECO:0000256" key="4">
    <source>
        <dbReference type="ARBA" id="ARBA00022840"/>
    </source>
</evidence>
<dbReference type="PROSITE" id="PS50011">
    <property type="entry name" value="PROTEIN_KINASE_DOM"/>
    <property type="match status" value="1"/>
</dbReference>
<feature type="domain" description="Protein kinase" evidence="5">
    <location>
        <begin position="99"/>
        <end position="376"/>
    </location>
</feature>
<evidence type="ECO:0000256" key="1">
    <source>
        <dbReference type="ARBA" id="ARBA00022679"/>
    </source>
</evidence>
<dbReference type="AlphaFoldDB" id="A0A9N9G1I8"/>
<evidence type="ECO:0000256" key="3">
    <source>
        <dbReference type="ARBA" id="ARBA00022777"/>
    </source>
</evidence>
<dbReference type="PANTHER" id="PTHR44329:SF288">
    <property type="entry name" value="MITOGEN-ACTIVATED PROTEIN KINASE KINASE KINASE 20"/>
    <property type="match status" value="1"/>
</dbReference>
<keyword evidence="3" id="KW-0418">Kinase</keyword>
<organism evidence="6 7">
    <name type="scientific">Paraglomus occultum</name>
    <dbReference type="NCBI Taxonomy" id="144539"/>
    <lineage>
        <taxon>Eukaryota</taxon>
        <taxon>Fungi</taxon>
        <taxon>Fungi incertae sedis</taxon>
        <taxon>Mucoromycota</taxon>
        <taxon>Glomeromycotina</taxon>
        <taxon>Glomeromycetes</taxon>
        <taxon>Paraglomerales</taxon>
        <taxon>Paraglomeraceae</taxon>
        <taxon>Paraglomus</taxon>
    </lineage>
</organism>
<dbReference type="InterPro" id="IPR051681">
    <property type="entry name" value="Ser/Thr_Kinases-Pseudokinases"/>
</dbReference>
<sequence length="441" mass="51009">MESYANLPLETIGNLVFARVPMRAQTRMIYDAKINCERCGELSMSSRRRWCKLCESKDFCNNFNNWTSGTKAIDRIIQYTQLNANDVDEYLEWIPFHRLADFAKMGEGKYSTLVSATWLDGPRQFWHSENEEYQRIGPTKVALRVLDNRRKFYKDLLHQLKSQLRYTFHDEFQSAFGITQDPETKKYMVVMEYSLQGDLYQYLDRMHKKSDFRWIRKIQCLRSIAEGLRSIHNDKLIHGSLHGGNILPTDPIPGLPPRLRLSDAGLCCTPNEANPKHYFGVLPYMAPEILRGQQITAAADVYSVGLLMWVFATEQRPFSDRPHDVRLARDILNGVRPEIPVGTPDFFVQIMCQCWQDEPLARPTCYDLVKIFQGWYDEINNKKLTSAANQFGFADEKRAKIIQERYKVTSSSDSVTTASSINIHPEAVYTSRPLNFNLNSV</sequence>
<comment type="caution">
    <text evidence="6">The sequence shown here is derived from an EMBL/GenBank/DDBJ whole genome shotgun (WGS) entry which is preliminary data.</text>
</comment>
<keyword evidence="1" id="KW-0808">Transferase</keyword>
<dbReference type="InterPro" id="IPR001245">
    <property type="entry name" value="Ser-Thr/Tyr_kinase_cat_dom"/>
</dbReference>
<evidence type="ECO:0000256" key="2">
    <source>
        <dbReference type="ARBA" id="ARBA00022741"/>
    </source>
</evidence>
<accession>A0A9N9G1I8</accession>
<dbReference type="InterPro" id="IPR011009">
    <property type="entry name" value="Kinase-like_dom_sf"/>
</dbReference>
<name>A0A9N9G1I8_9GLOM</name>
<dbReference type="GO" id="GO:0005524">
    <property type="term" value="F:ATP binding"/>
    <property type="evidence" value="ECO:0007669"/>
    <property type="project" value="UniProtKB-KW"/>
</dbReference>
<keyword evidence="2" id="KW-0547">Nucleotide-binding</keyword>
<evidence type="ECO:0000259" key="5">
    <source>
        <dbReference type="PROSITE" id="PS50011"/>
    </source>
</evidence>
<dbReference type="Gene3D" id="1.10.510.10">
    <property type="entry name" value="Transferase(Phosphotransferase) domain 1"/>
    <property type="match status" value="1"/>
</dbReference>
<dbReference type="EMBL" id="CAJVPJ010001053">
    <property type="protein sequence ID" value="CAG8572980.1"/>
    <property type="molecule type" value="Genomic_DNA"/>
</dbReference>
<protein>
    <submittedName>
        <fullName evidence="6">6970_t:CDS:1</fullName>
    </submittedName>
</protein>
<gene>
    <name evidence="6" type="ORF">POCULU_LOCUS6091</name>
</gene>
<dbReference type="OrthoDB" id="6718656at2759"/>
<reference evidence="6" key="1">
    <citation type="submission" date="2021-06" db="EMBL/GenBank/DDBJ databases">
        <authorList>
            <person name="Kallberg Y."/>
            <person name="Tangrot J."/>
            <person name="Rosling A."/>
        </authorList>
    </citation>
    <scope>NUCLEOTIDE SEQUENCE</scope>
    <source>
        <strain evidence="6">IA702</strain>
    </source>
</reference>
<proteinExistence type="predicted"/>
<dbReference type="SUPFAM" id="SSF56112">
    <property type="entry name" value="Protein kinase-like (PK-like)"/>
    <property type="match status" value="1"/>
</dbReference>
<dbReference type="PANTHER" id="PTHR44329">
    <property type="entry name" value="SERINE/THREONINE-PROTEIN KINASE TNNI3K-RELATED"/>
    <property type="match status" value="1"/>
</dbReference>
<dbReference type="Pfam" id="PF07714">
    <property type="entry name" value="PK_Tyr_Ser-Thr"/>
    <property type="match status" value="1"/>
</dbReference>
<dbReference type="InterPro" id="IPR000719">
    <property type="entry name" value="Prot_kinase_dom"/>
</dbReference>
<evidence type="ECO:0000313" key="6">
    <source>
        <dbReference type="EMBL" id="CAG8572980.1"/>
    </source>
</evidence>